<dbReference type="RefSeq" id="WP_353980962.1">
    <property type="nucleotide sequence ID" value="NZ_CP159578.1"/>
</dbReference>
<accession>A0AB74UG23</accession>
<evidence type="ECO:0000313" key="2">
    <source>
        <dbReference type="EMBL" id="XCJ80118.1"/>
    </source>
</evidence>
<protein>
    <submittedName>
        <fullName evidence="2">DUF4376 domain-containing protein</fullName>
    </submittedName>
</protein>
<dbReference type="Pfam" id="PF14301">
    <property type="entry name" value="DUF4376"/>
    <property type="match status" value="1"/>
</dbReference>
<dbReference type="AlphaFoldDB" id="A0AB74UG23"/>
<proteinExistence type="predicted"/>
<dbReference type="InterPro" id="IPR025484">
    <property type="entry name" value="DUF4376"/>
</dbReference>
<gene>
    <name evidence="2" type="ORF">ABV408_02810</name>
</gene>
<feature type="domain" description="DUF4376" evidence="1">
    <location>
        <begin position="85"/>
        <end position="194"/>
    </location>
</feature>
<organism evidence="2">
    <name type="scientific">Salinicola endophyticus</name>
    <dbReference type="NCBI Taxonomy" id="1949083"/>
    <lineage>
        <taxon>Bacteria</taxon>
        <taxon>Pseudomonadati</taxon>
        <taxon>Pseudomonadota</taxon>
        <taxon>Gammaproteobacteria</taxon>
        <taxon>Oceanospirillales</taxon>
        <taxon>Halomonadaceae</taxon>
        <taxon>Salinicola</taxon>
    </lineage>
</organism>
<reference evidence="2" key="1">
    <citation type="submission" date="2024-06" db="EMBL/GenBank/DDBJ databases">
        <title>Complete genome of Salinicola endophyticus HNIBRBA4755.</title>
        <authorList>
            <person name="Shin S.Y."/>
            <person name="Kang H."/>
            <person name="Song J."/>
        </authorList>
    </citation>
    <scope>NUCLEOTIDE SEQUENCE</scope>
    <source>
        <strain evidence="2">HNIBRBA4755</strain>
    </source>
</reference>
<name>A0AB74UG23_9GAMM</name>
<evidence type="ECO:0000259" key="1">
    <source>
        <dbReference type="Pfam" id="PF14301"/>
    </source>
</evidence>
<sequence length="217" mass="23576">MTNITARASYYFSPSRCEFFAGEFQESYVKSGSWPDDAIAVTDEEFEAYAAQAHGKPKDKILGSTSSGRPAWVERPIAPIFRLANRQRAAIESALANALRAGMPYTLPDGSEDVIQTRPDEDEANLLGLAIEARDRRAAGDTEANMALRAQSNTVYSLTPEQMIALTDAAKAFKQGLLAKSWQLKDAITAAEAAGDREAIQAVRWEPADNTEADTAT</sequence>
<dbReference type="EMBL" id="CP159578">
    <property type="protein sequence ID" value="XCJ80118.1"/>
    <property type="molecule type" value="Genomic_DNA"/>
</dbReference>